<reference evidence="2" key="1">
    <citation type="journal article" date="2015" name="Nature">
        <title>Complex archaea that bridge the gap between prokaryotes and eukaryotes.</title>
        <authorList>
            <person name="Spang A."/>
            <person name="Saw J.H."/>
            <person name="Jorgensen S.L."/>
            <person name="Zaremba-Niedzwiedzka K."/>
            <person name="Martijn J."/>
            <person name="Lind A.E."/>
            <person name="van Eijk R."/>
            <person name="Schleper C."/>
            <person name="Guy L."/>
            <person name="Ettema T.J."/>
        </authorList>
    </citation>
    <scope>NUCLEOTIDE SEQUENCE</scope>
</reference>
<proteinExistence type="predicted"/>
<dbReference type="InterPro" id="IPR032710">
    <property type="entry name" value="NTF2-like_dom_sf"/>
</dbReference>
<feature type="domain" description="SnoaL-like" evidence="1">
    <location>
        <begin position="5"/>
        <end position="102"/>
    </location>
</feature>
<comment type="caution">
    <text evidence="2">The sequence shown here is derived from an EMBL/GenBank/DDBJ whole genome shotgun (WGS) entry which is preliminary data.</text>
</comment>
<evidence type="ECO:0000259" key="1">
    <source>
        <dbReference type="Pfam" id="PF12680"/>
    </source>
</evidence>
<sequence length="132" mass="14707">MSSVIEKWHRIVEKQDAKGLDELLADEVIFHSPVVHTPQVGKRITSLYLAAAMQTLNAPGHFKYLREVVDGNNAVLEFQTEIDGITINGIDMIQWNDAGQIIDFKVMVRPLKAVNAIHAAMGRMLEAMKPKG</sequence>
<organism evidence="2">
    <name type="scientific">marine sediment metagenome</name>
    <dbReference type="NCBI Taxonomy" id="412755"/>
    <lineage>
        <taxon>unclassified sequences</taxon>
        <taxon>metagenomes</taxon>
        <taxon>ecological metagenomes</taxon>
    </lineage>
</organism>
<evidence type="ECO:0000313" key="2">
    <source>
        <dbReference type="EMBL" id="KKN91371.1"/>
    </source>
</evidence>
<dbReference type="InterPro" id="IPR037401">
    <property type="entry name" value="SnoaL-like"/>
</dbReference>
<dbReference type="Gene3D" id="3.10.450.50">
    <property type="match status" value="1"/>
</dbReference>
<gene>
    <name evidence="2" type="ORF">LCGC14_0219170</name>
</gene>
<dbReference type="AlphaFoldDB" id="A0A0F9WY64"/>
<dbReference type="EMBL" id="LAZR01000104">
    <property type="protein sequence ID" value="KKN91371.1"/>
    <property type="molecule type" value="Genomic_DNA"/>
</dbReference>
<dbReference type="SUPFAM" id="SSF54427">
    <property type="entry name" value="NTF2-like"/>
    <property type="match status" value="1"/>
</dbReference>
<accession>A0A0F9WY64</accession>
<name>A0A0F9WY64_9ZZZZ</name>
<protein>
    <recommendedName>
        <fullName evidence="1">SnoaL-like domain-containing protein</fullName>
    </recommendedName>
</protein>
<dbReference type="Pfam" id="PF12680">
    <property type="entry name" value="SnoaL_2"/>
    <property type="match status" value="1"/>
</dbReference>